<dbReference type="Pfam" id="PF13116">
    <property type="entry name" value="YhdP"/>
    <property type="match status" value="2"/>
</dbReference>
<evidence type="ECO:0000256" key="1">
    <source>
        <dbReference type="SAM" id="Phobius"/>
    </source>
</evidence>
<sequence length="851" mass="96305">MIKISKITRIAGYFIKFFIILTLSVILILKYGIKIDNFEFAGIKLEKLYIKLNKKIIFLADNIALPNLKFSNEHSSSADFYKLSKSAIWIDRIFEEIWLKDIFISGVNLKILYQNGRFFVDSPYLGVDLKIDKDSDTIDVSNLNFKDFNLSVNGSANADFKNRKYEFKGAFKTHEISGNINFDMLKDELRYKIYDANATSLKNFMNELAKKTDLNKEVKSWIYGYIVASEYSISELNGKINLAKNDAFLDELNAKATARNLKISLDKSVSPISVKDANITLSGSKLSFSLNEPSYQGKKLDGSSLYIYDIFDEKRAGIFINIKTSSSLDSHIHDILNVYDLKIPVIQKSGKTDTNLDLNVSFDTLDVIANGEFKLNNSEILIQNAPFKVKKADVVLKDTTNLYIDAKKLSMDIFNASGVAKLDLNTSKGKIDAKIEWLKIDDLLSLKDQNLKATLDFSGDDTILALENLDTKLKFSTHKNSIKLSNSQNIIKHSKLLEKIGISEFKTIDINTENFTHFDVDALGVKFDLPFYKKDLSKYENDDFKILINKQDIKGETSSGHLSFEVKNSKDVGIKIDGVDLFAKTDENSSFTSSLDDISLILQAKNSNIILNDLNRTLELKEYQLTAKKDFLKLGSNAYGGRINLNKINDTTTLEARDIDGKFVNELFKINSFEGGKFKLKVVGSSKFYKGEVRFYDTYFKDYVFYQQLLTFLNSIPSLISFKTPDFNQKGFSAKSGKVMFKKNGDILNFLAIDIKGSSADIIGAGEINLKDKNINIDLQIEILKDASFIIDKIPIINQILLGKERKLSTLIKLRGTTDKPEYSSQVLKDTLLAPFKMIRNVLEVPFLIFE</sequence>
<gene>
    <name evidence="3" type="ORF">CMUC_1294</name>
</gene>
<reference evidence="3 4" key="1">
    <citation type="submission" date="2016-07" db="EMBL/GenBank/DDBJ databases">
        <title>Comparative genomics of the Campylobacter concisus group.</title>
        <authorList>
            <person name="Miller W.G."/>
            <person name="Yee E."/>
            <person name="Chapman M.H."/>
            <person name="Huynh S."/>
            <person name="Bono J.L."/>
            <person name="On S.L.W."/>
            <person name="StLeger J."/>
            <person name="Foster G."/>
            <person name="Parker C.T."/>
        </authorList>
    </citation>
    <scope>NUCLEOTIDE SEQUENCE [LARGE SCALE GENOMIC DNA]</scope>
    <source>
        <strain evidence="3 4">CCUG 21559</strain>
    </source>
</reference>
<protein>
    <submittedName>
        <fullName evidence="3">Putative DUF3971 domain protein</fullName>
    </submittedName>
</protein>
<evidence type="ECO:0000259" key="2">
    <source>
        <dbReference type="Pfam" id="PF13116"/>
    </source>
</evidence>
<dbReference type="EMBL" id="CP012542">
    <property type="protein sequence ID" value="QCD45059.1"/>
    <property type="molecule type" value="Genomic_DNA"/>
</dbReference>
<keyword evidence="1" id="KW-1133">Transmembrane helix</keyword>
<proteinExistence type="predicted"/>
<dbReference type="AlphaFoldDB" id="A0A6G5QHI0"/>
<evidence type="ECO:0000313" key="3">
    <source>
        <dbReference type="EMBL" id="QCD45059.1"/>
    </source>
</evidence>
<dbReference type="InterPro" id="IPR025263">
    <property type="entry name" value="YhdP_central"/>
</dbReference>
<feature type="transmembrane region" description="Helical" evidence="1">
    <location>
        <begin position="12"/>
        <end position="33"/>
    </location>
</feature>
<name>A0A6G5QHI0_9BACT</name>
<evidence type="ECO:0000313" key="4">
    <source>
        <dbReference type="Proteomes" id="UP000503264"/>
    </source>
</evidence>
<feature type="domain" description="YhdP central" evidence="2">
    <location>
        <begin position="587"/>
        <end position="822"/>
    </location>
</feature>
<dbReference type="Proteomes" id="UP000503264">
    <property type="component" value="Chromosome"/>
</dbReference>
<dbReference type="RefSeq" id="WP_171993924.1">
    <property type="nucleotide sequence ID" value="NZ_CP012542.1"/>
</dbReference>
<keyword evidence="4" id="KW-1185">Reference proteome</keyword>
<keyword evidence="1" id="KW-0472">Membrane</keyword>
<keyword evidence="1" id="KW-0812">Transmembrane</keyword>
<organism evidence="3 4">
    <name type="scientific">Campylobacter mucosalis CCUG 21559</name>
    <dbReference type="NCBI Taxonomy" id="1032067"/>
    <lineage>
        <taxon>Bacteria</taxon>
        <taxon>Pseudomonadati</taxon>
        <taxon>Campylobacterota</taxon>
        <taxon>Epsilonproteobacteria</taxon>
        <taxon>Campylobacterales</taxon>
        <taxon>Campylobacteraceae</taxon>
        <taxon>Campylobacter</taxon>
    </lineage>
</organism>
<feature type="domain" description="YhdP central" evidence="2">
    <location>
        <begin position="190"/>
        <end position="426"/>
    </location>
</feature>
<accession>A0A6G5QHI0</accession>